<evidence type="ECO:0000313" key="1">
    <source>
        <dbReference type="EMBL" id="BDV43906.1"/>
    </source>
</evidence>
<dbReference type="EMBL" id="AP027151">
    <property type="protein sequence ID" value="BDV43906.1"/>
    <property type="molecule type" value="Genomic_DNA"/>
</dbReference>
<dbReference type="Proteomes" id="UP001317705">
    <property type="component" value="Chromosome"/>
</dbReference>
<name>A0ABM8EN79_9BACT</name>
<keyword evidence="2" id="KW-1185">Reference proteome</keyword>
<evidence type="ECO:0000313" key="2">
    <source>
        <dbReference type="Proteomes" id="UP001317705"/>
    </source>
</evidence>
<accession>A0ABM8EN79</accession>
<organism evidence="1 2">
    <name type="scientific">Geotalea uraniireducens</name>
    <dbReference type="NCBI Taxonomy" id="351604"/>
    <lineage>
        <taxon>Bacteria</taxon>
        <taxon>Pseudomonadati</taxon>
        <taxon>Thermodesulfobacteriota</taxon>
        <taxon>Desulfuromonadia</taxon>
        <taxon>Geobacterales</taxon>
        <taxon>Geobacteraceae</taxon>
        <taxon>Geotalea</taxon>
    </lineage>
</organism>
<dbReference type="RefSeq" id="WP_282000027.1">
    <property type="nucleotide sequence ID" value="NZ_AP027151.1"/>
</dbReference>
<gene>
    <name evidence="1" type="ORF">GURASL_28290</name>
</gene>
<proteinExistence type="predicted"/>
<sequence>MAGRYLRLTIMIVSFFLVVLGARNPYIQGGSTPKQRPRAVVETVAKQVHKAVGLNQTIVSALPPVTETANTSFAATYIIADTHPAATSLILTSQLPARAPPVSLG</sequence>
<protein>
    <submittedName>
        <fullName evidence="1">Uncharacterized protein</fullName>
    </submittedName>
</protein>
<reference evidence="1 2" key="1">
    <citation type="submission" date="2022-12" db="EMBL/GenBank/DDBJ databases">
        <title>Polyphasic characterization of Geotalea uranireducens NIT-SL11 newly isolated from a complex of sewage sludge and microbially reduced graphene oxide.</title>
        <authorList>
            <person name="Xie L."/>
            <person name="Yoshida N."/>
            <person name="Meng L."/>
        </authorList>
    </citation>
    <scope>NUCLEOTIDE SEQUENCE [LARGE SCALE GENOMIC DNA]</scope>
    <source>
        <strain evidence="1 2">NIT-SL11</strain>
    </source>
</reference>